<evidence type="ECO:0000313" key="1">
    <source>
        <dbReference type="EMBL" id="AUH63634.1"/>
    </source>
</evidence>
<keyword evidence="2" id="KW-1185">Reference proteome</keyword>
<dbReference type="RefSeq" id="WP_101751676.1">
    <property type="nucleotide sequence ID" value="NZ_CP025430.1"/>
</dbReference>
<dbReference type="EMBL" id="CP025430">
    <property type="protein sequence ID" value="AUH63634.1"/>
    <property type="molecule type" value="Genomic_DNA"/>
</dbReference>
<dbReference type="InterPro" id="IPR018666">
    <property type="entry name" value="DUF2125"/>
</dbReference>
<dbReference type="KEGG" id="pzh:CX676_05205"/>
<evidence type="ECO:0000313" key="2">
    <source>
        <dbReference type="Proteomes" id="UP000234530"/>
    </source>
</evidence>
<dbReference type="Proteomes" id="UP000234530">
    <property type="component" value="Chromosome"/>
</dbReference>
<name>A0A2H5EWI6_9RHOB</name>
<evidence type="ECO:0008006" key="3">
    <source>
        <dbReference type="Google" id="ProtNLM"/>
    </source>
</evidence>
<protein>
    <recommendedName>
        <fullName evidence="3">DUF2125 domain-containing protein</fullName>
    </recommendedName>
</protein>
<organism evidence="1 2">
    <name type="scientific">Paracoccus zhejiangensis</name>
    <dbReference type="NCBI Taxonomy" id="1077935"/>
    <lineage>
        <taxon>Bacteria</taxon>
        <taxon>Pseudomonadati</taxon>
        <taxon>Pseudomonadota</taxon>
        <taxon>Alphaproteobacteria</taxon>
        <taxon>Rhodobacterales</taxon>
        <taxon>Paracoccaceae</taxon>
        <taxon>Paracoccus</taxon>
    </lineage>
</organism>
<dbReference type="AlphaFoldDB" id="A0A2H5EWI6"/>
<sequence length="358" mass="37448">MRVLIWIVVLVALLVGGVWLGGESWLAGRATAMIDQRQDVAASAVTPLRETRRIGLRADQVEVTGQLRGAPVEMTLPWVDLWVPPTAPVELHATLPETAQLTLDGQPVAAQMQAAEMSLRVSPTKNMAVSRVNLSSGVVDLDGQALLQAVSADARLASLGHDAPPAAGAAYDVDLALDGLDPAVLAGFGLPPLVLPGQVGLQGQARVWLDAAPGRGMLQGQREQVRPVGFRSDGMELSIGDLTARLVGEVLTDDRGLPTGRLALYSTDGQAWLKAASDAGLMPAAGVSFGNVVLNGLSQFPMEPVQKEGAEVPAAPARTGFTFPAPAEGETRLPLFLRDGKLFLGAIPIARLPGSRKG</sequence>
<accession>A0A2H5EWI6</accession>
<proteinExistence type="predicted"/>
<reference evidence="1 2" key="1">
    <citation type="journal article" date="2013" name="Antonie Van Leeuwenhoek">
        <title>Paracoccus zhejiangensis sp. nov., isolated from activated sludge in wastewater-treatment system.</title>
        <authorList>
            <person name="Wu Z.G."/>
            <person name="Zhang D.F."/>
            <person name="Liu Y.L."/>
            <person name="Wang F."/>
            <person name="Jiang X."/>
            <person name="Li C."/>
            <person name="Li S.P."/>
            <person name="Hong Q."/>
            <person name="Li W.J."/>
        </authorList>
    </citation>
    <scope>NUCLEOTIDE SEQUENCE [LARGE SCALE GENOMIC DNA]</scope>
    <source>
        <strain evidence="1 2">J6</strain>
    </source>
</reference>
<dbReference type="OrthoDB" id="7625707at2"/>
<gene>
    <name evidence="1" type="ORF">CX676_05205</name>
</gene>
<dbReference type="Pfam" id="PF09898">
    <property type="entry name" value="DUF2125"/>
    <property type="match status" value="1"/>
</dbReference>